<protein>
    <recommendedName>
        <fullName evidence="4">RxLR effector protein</fullName>
    </recommendedName>
</protein>
<keyword evidence="2" id="KW-0732">Signal</keyword>
<feature type="chain" id="PRO_5004817377" description="RxLR effector protein" evidence="2">
    <location>
        <begin position="24"/>
        <end position="87"/>
    </location>
</feature>
<gene>
    <name evidence="3" type="ORF">L915_02670</name>
</gene>
<dbReference type="AlphaFoldDB" id="W2HG48"/>
<feature type="compositionally biased region" description="Polar residues" evidence="1">
    <location>
        <begin position="19"/>
        <end position="38"/>
    </location>
</feature>
<reference evidence="3" key="1">
    <citation type="submission" date="2013-11" db="EMBL/GenBank/DDBJ databases">
        <title>The Genome Sequence of Phytophthora parasitica CJ02B3.</title>
        <authorList>
            <consortium name="The Broad Institute Genomics Platform"/>
            <person name="Russ C."/>
            <person name="Tyler B."/>
            <person name="Panabieres F."/>
            <person name="Shan W."/>
            <person name="Tripathy S."/>
            <person name="Grunwald N."/>
            <person name="Machado M."/>
            <person name="Johnson C.S."/>
            <person name="Arredondo F."/>
            <person name="Hong C."/>
            <person name="Coffey M."/>
            <person name="Young S.K."/>
            <person name="Zeng Q."/>
            <person name="Gargeya S."/>
            <person name="Fitzgerald M."/>
            <person name="Abouelleil A."/>
            <person name="Alvarado L."/>
            <person name="Chapman S.B."/>
            <person name="Gainer-Dewar J."/>
            <person name="Goldberg J."/>
            <person name="Griggs A."/>
            <person name="Gujja S."/>
            <person name="Hansen M."/>
            <person name="Howarth C."/>
            <person name="Imamovic A."/>
            <person name="Ireland A."/>
            <person name="Larimer J."/>
            <person name="McCowan C."/>
            <person name="Murphy C."/>
            <person name="Pearson M."/>
            <person name="Poon T.W."/>
            <person name="Priest M."/>
            <person name="Roberts A."/>
            <person name="Saif S."/>
            <person name="Shea T."/>
            <person name="Sykes S."/>
            <person name="Wortman J."/>
            <person name="Nusbaum C."/>
            <person name="Birren B."/>
        </authorList>
    </citation>
    <scope>NUCLEOTIDE SEQUENCE [LARGE SCALE GENOMIC DNA]</scope>
    <source>
        <strain evidence="3">CJ02B3</strain>
    </source>
</reference>
<sequence>MRVSSSILLFAVALVATSDGSDAATNGDTSTATANSNVREPEKTHELSDTTSALEERTNNGGGRGGTRGRTQDLQKLLQYLEWRKKQ</sequence>
<proteinExistence type="predicted"/>
<feature type="region of interest" description="Disordered" evidence="1">
    <location>
        <begin position="19"/>
        <end position="71"/>
    </location>
</feature>
<feature type="signal peptide" evidence="2">
    <location>
        <begin position="1"/>
        <end position="23"/>
    </location>
</feature>
<feature type="compositionally biased region" description="Basic and acidic residues" evidence="1">
    <location>
        <begin position="39"/>
        <end position="58"/>
    </location>
</feature>
<dbReference type="Proteomes" id="UP000053236">
    <property type="component" value="Unassembled WGS sequence"/>
</dbReference>
<evidence type="ECO:0008006" key="4">
    <source>
        <dbReference type="Google" id="ProtNLM"/>
    </source>
</evidence>
<evidence type="ECO:0000256" key="1">
    <source>
        <dbReference type="SAM" id="MobiDB-lite"/>
    </source>
</evidence>
<name>W2HG48_PHYNI</name>
<accession>W2HG48</accession>
<evidence type="ECO:0000256" key="2">
    <source>
        <dbReference type="SAM" id="SignalP"/>
    </source>
</evidence>
<evidence type="ECO:0000313" key="3">
    <source>
        <dbReference type="EMBL" id="ETK94233.1"/>
    </source>
</evidence>
<organism evidence="3">
    <name type="scientific">Phytophthora nicotianae</name>
    <name type="common">Potato buckeye rot agent</name>
    <name type="synonym">Phytophthora parasitica</name>
    <dbReference type="NCBI Taxonomy" id="4792"/>
    <lineage>
        <taxon>Eukaryota</taxon>
        <taxon>Sar</taxon>
        <taxon>Stramenopiles</taxon>
        <taxon>Oomycota</taxon>
        <taxon>Peronosporomycetes</taxon>
        <taxon>Peronosporales</taxon>
        <taxon>Peronosporaceae</taxon>
        <taxon>Phytophthora</taxon>
    </lineage>
</organism>
<dbReference type="EMBL" id="KI684660">
    <property type="protein sequence ID" value="ETK94233.1"/>
    <property type="molecule type" value="Genomic_DNA"/>
</dbReference>